<comment type="subcellular location">
    <subcellularLocation>
        <location evidence="1">Cytoplasm</location>
        <location evidence="1">Cytoskeleton</location>
    </subcellularLocation>
</comment>
<accession>A0A0H5BZ88</accession>
<dbReference type="Pfam" id="PF00611">
    <property type="entry name" value="FCH"/>
    <property type="match status" value="1"/>
</dbReference>
<keyword evidence="5" id="KW-0206">Cytoskeleton</keyword>
<dbReference type="CDD" id="cd00174">
    <property type="entry name" value="SH3"/>
    <property type="match status" value="1"/>
</dbReference>
<evidence type="ECO:0000313" key="12">
    <source>
        <dbReference type="Proteomes" id="UP000038830"/>
    </source>
</evidence>
<feature type="region of interest" description="Disordered" evidence="8">
    <location>
        <begin position="531"/>
        <end position="551"/>
    </location>
</feature>
<name>A0A0H5BZ88_CYBJN</name>
<dbReference type="InterPro" id="IPR031160">
    <property type="entry name" value="F_BAR_dom"/>
</dbReference>
<keyword evidence="4" id="KW-0597">Phosphoprotein</keyword>
<dbReference type="PANTHER" id="PTHR23065:SF7">
    <property type="entry name" value="NOSTRIN, ISOFORM H"/>
    <property type="match status" value="1"/>
</dbReference>
<sequence>MASFSTDFWGRDERGSEVVINRLHQGAQSCEELMRFYKERIALEEEYSRRLEAISRRNIGTYETGNLREAFETLRGETEQMAKSHSNQAKKLQNDSLKTLSSFSSTFVANRQPVEHSVEKIRKSKQAMNSTVLRLKERYQAETTKLNTLIAQESLLLGREQDKNRQKIHLQQELVSEVRQEYQISVKKLQELQATWIDEWRLSSAKLQEMEVSRIDFLLANIWEYTNSVSSSCVNDDAACETVRKSLEQCNAQQEIDLFVQKFGTGREIYTTEPFVDYLNGESDGQFRPRVVNTLSSETRSSSDKTLLQPQTAPPLISKFDPRQAGTQDQPIDLDELQIYEHSTMKSRPLTRRPPPSEDGQTSISNPSSAASNPSSMGQSLHRNDTGYSNPTSVSSFAGSIGSETRISKTWNSPLRRRSRNADNSEAWSRKSSNRRSFILENERKDTDVIMAPSNEDPLRATLEDLKHGGNGDMHRLKEMLNDTDPSQRRSRMSEVPDFRSSGSSQTTTGTTRILTRPKSMIEDIEQYQQQEAQKRNAKRSSFHAGIRSQSRSSINIPAKLSNNGLPMVTRNGKRVLKHAKALFDFSATIDGELTFKEGDVLSVLHMQEDGWWECERMSNGAVGLAPYNYLETI</sequence>
<evidence type="ECO:0000256" key="2">
    <source>
        <dbReference type="ARBA" id="ARBA00022443"/>
    </source>
</evidence>
<proteinExistence type="predicted"/>
<dbReference type="SUPFAM" id="SSF103657">
    <property type="entry name" value="BAR/IMD domain-like"/>
    <property type="match status" value="1"/>
</dbReference>
<organism evidence="11 12">
    <name type="scientific">Cyberlindnera jadinii (strain ATCC 18201 / CBS 1600 / BCRC 20928 / JCM 3617 / NBRC 0987 / NRRL Y-1542)</name>
    <name type="common">Torula yeast</name>
    <name type="synonym">Candida utilis</name>
    <dbReference type="NCBI Taxonomy" id="983966"/>
    <lineage>
        <taxon>Eukaryota</taxon>
        <taxon>Fungi</taxon>
        <taxon>Dikarya</taxon>
        <taxon>Ascomycota</taxon>
        <taxon>Saccharomycotina</taxon>
        <taxon>Saccharomycetes</taxon>
        <taxon>Phaffomycetales</taxon>
        <taxon>Phaffomycetaceae</taxon>
        <taxon>Cyberlindnera</taxon>
    </lineage>
</organism>
<dbReference type="AlphaFoldDB" id="A0A0H5BZ88"/>
<evidence type="ECO:0000256" key="4">
    <source>
        <dbReference type="ARBA" id="ARBA00022553"/>
    </source>
</evidence>
<evidence type="ECO:0000256" key="1">
    <source>
        <dbReference type="ARBA" id="ARBA00004245"/>
    </source>
</evidence>
<evidence type="ECO:0000259" key="9">
    <source>
        <dbReference type="PROSITE" id="PS50002"/>
    </source>
</evidence>
<dbReference type="InterPro" id="IPR001452">
    <property type="entry name" value="SH3_domain"/>
</dbReference>
<protein>
    <submittedName>
        <fullName evidence="11">Septation protein imp2</fullName>
    </submittedName>
</protein>
<dbReference type="SUPFAM" id="SSF50044">
    <property type="entry name" value="SH3-domain"/>
    <property type="match status" value="1"/>
</dbReference>
<dbReference type="PROSITE" id="PS51741">
    <property type="entry name" value="F_BAR"/>
    <property type="match status" value="1"/>
</dbReference>
<keyword evidence="3" id="KW-0963">Cytoplasm</keyword>
<dbReference type="Proteomes" id="UP000038830">
    <property type="component" value="Unassembled WGS sequence"/>
</dbReference>
<dbReference type="Gene3D" id="2.30.30.40">
    <property type="entry name" value="SH3 Domains"/>
    <property type="match status" value="1"/>
</dbReference>
<feature type="compositionally biased region" description="Polar residues" evidence="8">
    <location>
        <begin position="422"/>
        <end position="431"/>
    </location>
</feature>
<evidence type="ECO:0000313" key="11">
    <source>
        <dbReference type="EMBL" id="CEP20788.1"/>
    </source>
</evidence>
<dbReference type="SMART" id="SM00326">
    <property type="entry name" value="SH3"/>
    <property type="match status" value="1"/>
</dbReference>
<evidence type="ECO:0000256" key="8">
    <source>
        <dbReference type="SAM" id="MobiDB-lite"/>
    </source>
</evidence>
<dbReference type="GO" id="GO:0030036">
    <property type="term" value="P:actin cytoskeleton organization"/>
    <property type="evidence" value="ECO:0007669"/>
    <property type="project" value="UniProtKB-ARBA"/>
</dbReference>
<keyword evidence="2 6" id="KW-0728">SH3 domain</keyword>
<evidence type="ECO:0000256" key="3">
    <source>
        <dbReference type="ARBA" id="ARBA00022490"/>
    </source>
</evidence>
<reference evidence="12" key="1">
    <citation type="journal article" date="2015" name="J. Biotechnol.">
        <title>The structure of the Cyberlindnera jadinii genome and its relation to Candida utilis analyzed by the occurrence of single nucleotide polymorphisms.</title>
        <authorList>
            <person name="Rupp O."/>
            <person name="Brinkrolf K."/>
            <person name="Buerth C."/>
            <person name="Kunigo M."/>
            <person name="Schneider J."/>
            <person name="Jaenicke S."/>
            <person name="Goesmann A."/>
            <person name="Puehler A."/>
            <person name="Jaeger K.-E."/>
            <person name="Ernst J.F."/>
        </authorList>
    </citation>
    <scope>NUCLEOTIDE SEQUENCE [LARGE SCALE GENOMIC DNA]</scope>
    <source>
        <strain evidence="12">ATCC 18201 / CBS 1600 / BCRC 20928 / JCM 3617 / NBRC 0987 / NRRL Y-1542</strain>
    </source>
</reference>
<gene>
    <name evidence="11" type="ORF">BN1211_0741</name>
</gene>
<feature type="region of interest" description="Disordered" evidence="8">
    <location>
        <begin position="295"/>
        <end position="433"/>
    </location>
</feature>
<feature type="compositionally biased region" description="Basic and acidic residues" evidence="8">
    <location>
        <begin position="484"/>
        <end position="498"/>
    </location>
</feature>
<evidence type="ECO:0000256" key="7">
    <source>
        <dbReference type="PROSITE-ProRule" id="PRU01077"/>
    </source>
</evidence>
<feature type="compositionally biased region" description="Polar residues" evidence="8">
    <location>
        <begin position="295"/>
        <end position="311"/>
    </location>
</feature>
<evidence type="ECO:0000259" key="10">
    <source>
        <dbReference type="PROSITE" id="PS51741"/>
    </source>
</evidence>
<dbReference type="InterPro" id="IPR001060">
    <property type="entry name" value="FCH_dom"/>
</dbReference>
<keyword evidence="7" id="KW-0175">Coiled coil</keyword>
<dbReference type="InterPro" id="IPR036028">
    <property type="entry name" value="SH3-like_dom_sf"/>
</dbReference>
<feature type="compositionally biased region" description="Low complexity" evidence="8">
    <location>
        <begin position="501"/>
        <end position="512"/>
    </location>
</feature>
<dbReference type="InterPro" id="IPR027267">
    <property type="entry name" value="AH/BAR_dom_sf"/>
</dbReference>
<dbReference type="GO" id="GO:0005543">
    <property type="term" value="F:phospholipid binding"/>
    <property type="evidence" value="ECO:0007669"/>
    <property type="project" value="TreeGrafter"/>
</dbReference>
<dbReference type="PANTHER" id="PTHR23065">
    <property type="entry name" value="PROLINE-SERINE-THREONINE PHOSPHATASE INTERACTING PROTEIN 1"/>
    <property type="match status" value="1"/>
</dbReference>
<dbReference type="GO" id="GO:0120104">
    <property type="term" value="C:mitotic actomyosin contractile ring, proximal layer"/>
    <property type="evidence" value="ECO:0007669"/>
    <property type="project" value="TreeGrafter"/>
</dbReference>
<feature type="domain" description="F-BAR" evidence="10">
    <location>
        <begin position="2"/>
        <end position="255"/>
    </location>
</feature>
<dbReference type="PROSITE" id="PS50002">
    <property type="entry name" value="SH3"/>
    <property type="match status" value="1"/>
</dbReference>
<dbReference type="GO" id="GO:0009898">
    <property type="term" value="C:cytoplasmic side of plasma membrane"/>
    <property type="evidence" value="ECO:0007669"/>
    <property type="project" value="TreeGrafter"/>
</dbReference>
<dbReference type="Pfam" id="PF00018">
    <property type="entry name" value="SH3_1"/>
    <property type="match status" value="1"/>
</dbReference>
<dbReference type="EMBL" id="CDQK01000001">
    <property type="protein sequence ID" value="CEP20788.1"/>
    <property type="molecule type" value="Genomic_DNA"/>
</dbReference>
<dbReference type="Gene3D" id="1.20.1270.60">
    <property type="entry name" value="Arfaptin homology (AH) domain/BAR domain"/>
    <property type="match status" value="1"/>
</dbReference>
<feature type="region of interest" description="Disordered" evidence="8">
    <location>
        <begin position="484"/>
        <end position="513"/>
    </location>
</feature>
<feature type="domain" description="SH3" evidence="9">
    <location>
        <begin position="575"/>
        <end position="634"/>
    </location>
</feature>
<evidence type="ECO:0000256" key="5">
    <source>
        <dbReference type="ARBA" id="ARBA00023212"/>
    </source>
</evidence>
<dbReference type="SMART" id="SM00055">
    <property type="entry name" value="FCH"/>
    <property type="match status" value="1"/>
</dbReference>
<dbReference type="PRINTS" id="PR00452">
    <property type="entry name" value="SH3DOMAIN"/>
</dbReference>
<feature type="compositionally biased region" description="Low complexity" evidence="8">
    <location>
        <begin position="365"/>
        <end position="376"/>
    </location>
</feature>
<evidence type="ECO:0000256" key="6">
    <source>
        <dbReference type="PROSITE-ProRule" id="PRU00192"/>
    </source>
</evidence>
<feature type="compositionally biased region" description="Polar residues" evidence="8">
    <location>
        <begin position="377"/>
        <end position="413"/>
    </location>
</feature>